<evidence type="ECO:0000313" key="1">
    <source>
        <dbReference type="EMBL" id="MBD8271971.1"/>
    </source>
</evidence>
<gene>
    <name evidence="1" type="ORF">IFU03_19655</name>
</gene>
<name>A0AAE2U3L2_PSEFL</name>
<dbReference type="EMBL" id="JACYNJ010000013">
    <property type="protein sequence ID" value="MBD8271971.1"/>
    <property type="molecule type" value="Genomic_DNA"/>
</dbReference>
<reference evidence="1" key="1">
    <citation type="journal article" date="2020" name="FEMS Microbiol. Ecol.">
        <title>Temporal dynamics of bacterial communities during seed development and maturation.</title>
        <authorList>
            <person name="Chesneau G."/>
            <person name="Torres-Cortes G."/>
            <person name="Briand M."/>
            <person name="Darrasse A."/>
            <person name="Preveaux A."/>
            <person name="Marais C."/>
            <person name="Jacques M.A."/>
            <person name="Shade A."/>
            <person name="Barret M."/>
        </authorList>
    </citation>
    <scope>NUCLEOTIDE SEQUENCE</scope>
    <source>
        <strain evidence="1">CFBP13533</strain>
    </source>
</reference>
<proteinExistence type="predicted"/>
<comment type="caution">
    <text evidence="1">The sequence shown here is derived from an EMBL/GenBank/DDBJ whole genome shotgun (WGS) entry which is preliminary data.</text>
</comment>
<evidence type="ECO:0000313" key="2">
    <source>
        <dbReference type="Proteomes" id="UP000610293"/>
    </source>
</evidence>
<sequence>MSDTTHNDAPKSGTFSGTIGSLIVKGNNASMSTAGNTFQFNSIQHHSELGKNTYSFLHVVLMSETPSGKYSFPKHEQLLRLSYSESNPRDVLMAKITEGSFEVISDKSGRYILSFDVVLGAVNKIKAVGKFEFTLKTSS</sequence>
<accession>A0AAE2U3L2</accession>
<dbReference type="AlphaFoldDB" id="A0AAE2U3L2"/>
<dbReference type="RefSeq" id="WP_181284708.1">
    <property type="nucleotide sequence ID" value="NZ_JACYNJ010000013.1"/>
</dbReference>
<organism evidence="1 2">
    <name type="scientific">Pseudomonas fluorescens</name>
    <dbReference type="NCBI Taxonomy" id="294"/>
    <lineage>
        <taxon>Bacteria</taxon>
        <taxon>Pseudomonadati</taxon>
        <taxon>Pseudomonadota</taxon>
        <taxon>Gammaproteobacteria</taxon>
        <taxon>Pseudomonadales</taxon>
        <taxon>Pseudomonadaceae</taxon>
        <taxon>Pseudomonas</taxon>
    </lineage>
</organism>
<protein>
    <submittedName>
        <fullName evidence="1">Uncharacterized protein</fullName>
    </submittedName>
</protein>
<dbReference type="Proteomes" id="UP000610293">
    <property type="component" value="Unassembled WGS sequence"/>
</dbReference>